<dbReference type="AlphaFoldDB" id="A0A6J7EQP0"/>
<organism evidence="1">
    <name type="scientific">freshwater metagenome</name>
    <dbReference type="NCBI Taxonomy" id="449393"/>
    <lineage>
        <taxon>unclassified sequences</taxon>
        <taxon>metagenomes</taxon>
        <taxon>ecological metagenomes</taxon>
    </lineage>
</organism>
<gene>
    <name evidence="1" type="ORF">UFOPK3376_02205</name>
</gene>
<reference evidence="1" key="1">
    <citation type="submission" date="2020-05" db="EMBL/GenBank/DDBJ databases">
        <authorList>
            <person name="Chiriac C."/>
            <person name="Salcher M."/>
            <person name="Ghai R."/>
            <person name="Kavagutti S V."/>
        </authorList>
    </citation>
    <scope>NUCLEOTIDE SEQUENCE</scope>
</reference>
<proteinExistence type="predicted"/>
<dbReference type="EMBL" id="CAFBLP010000064">
    <property type="protein sequence ID" value="CAB4885882.1"/>
    <property type="molecule type" value="Genomic_DNA"/>
</dbReference>
<name>A0A6J7EQP0_9ZZZZ</name>
<sequence>MSIERLTFIYDADGSLVGELKYWLGSWIGVAHCALCDITHHKFGRRRSFTACADQFGLPIEYLHRDQLSLALGQLTAGKLPCVVGHAAGGDVILLGGDALESLAGDVSGFETALRVALAVR</sequence>
<protein>
    <submittedName>
        <fullName evidence="1">Unannotated protein</fullName>
    </submittedName>
</protein>
<evidence type="ECO:0000313" key="1">
    <source>
        <dbReference type="EMBL" id="CAB4885882.1"/>
    </source>
</evidence>
<accession>A0A6J7EQP0</accession>